<reference evidence="1 2" key="1">
    <citation type="journal article" date="2023" name="Plants (Basel)">
        <title>Bridging the Gap: Combining Genomics and Transcriptomics Approaches to Understand Stylosanthes scabra, an Orphan Legume from the Brazilian Caatinga.</title>
        <authorList>
            <person name="Ferreira-Neto J.R.C."/>
            <person name="da Silva M.D."/>
            <person name="Binneck E."/>
            <person name="de Melo N.F."/>
            <person name="da Silva R.H."/>
            <person name="de Melo A.L.T.M."/>
            <person name="Pandolfi V."/>
            <person name="Bustamante F.O."/>
            <person name="Brasileiro-Vidal A.C."/>
            <person name="Benko-Iseppon A.M."/>
        </authorList>
    </citation>
    <scope>NUCLEOTIDE SEQUENCE [LARGE SCALE GENOMIC DNA]</scope>
    <source>
        <tissue evidence="1">Leaves</tissue>
    </source>
</reference>
<evidence type="ECO:0000313" key="2">
    <source>
        <dbReference type="Proteomes" id="UP001341840"/>
    </source>
</evidence>
<evidence type="ECO:0000313" key="1">
    <source>
        <dbReference type="EMBL" id="MED6116226.1"/>
    </source>
</evidence>
<name>A0ABU6QXK5_9FABA</name>
<dbReference type="EMBL" id="JASCZI010002473">
    <property type="protein sequence ID" value="MED6116226.1"/>
    <property type="molecule type" value="Genomic_DNA"/>
</dbReference>
<organism evidence="1 2">
    <name type="scientific">Stylosanthes scabra</name>
    <dbReference type="NCBI Taxonomy" id="79078"/>
    <lineage>
        <taxon>Eukaryota</taxon>
        <taxon>Viridiplantae</taxon>
        <taxon>Streptophyta</taxon>
        <taxon>Embryophyta</taxon>
        <taxon>Tracheophyta</taxon>
        <taxon>Spermatophyta</taxon>
        <taxon>Magnoliopsida</taxon>
        <taxon>eudicotyledons</taxon>
        <taxon>Gunneridae</taxon>
        <taxon>Pentapetalae</taxon>
        <taxon>rosids</taxon>
        <taxon>fabids</taxon>
        <taxon>Fabales</taxon>
        <taxon>Fabaceae</taxon>
        <taxon>Papilionoideae</taxon>
        <taxon>50 kb inversion clade</taxon>
        <taxon>dalbergioids sensu lato</taxon>
        <taxon>Dalbergieae</taxon>
        <taxon>Pterocarpus clade</taxon>
        <taxon>Stylosanthes</taxon>
    </lineage>
</organism>
<feature type="non-terminal residue" evidence="1">
    <location>
        <position position="1"/>
    </location>
</feature>
<gene>
    <name evidence="1" type="ORF">PIB30_098089</name>
</gene>
<sequence>TSESILELPESTHGPLFKPISKAESIQAAAESILCNLSSNQKPLFTYESILLSFKSTQNTWKTFSREDHQMNRFFRSRIDAYDDRIGLCDNLNRFSGHGNRFFSLEISFFLEKGSANRLCCRENRFCGALLQNCRFAKFNPLKPFAP</sequence>
<keyword evidence="2" id="KW-1185">Reference proteome</keyword>
<proteinExistence type="predicted"/>
<accession>A0ABU6QXK5</accession>
<protein>
    <submittedName>
        <fullName evidence="1">Uncharacterized protein</fullName>
    </submittedName>
</protein>
<comment type="caution">
    <text evidence="1">The sequence shown here is derived from an EMBL/GenBank/DDBJ whole genome shotgun (WGS) entry which is preliminary data.</text>
</comment>
<dbReference type="Proteomes" id="UP001341840">
    <property type="component" value="Unassembled WGS sequence"/>
</dbReference>